<dbReference type="SMART" id="SM00382">
    <property type="entry name" value="AAA"/>
    <property type="match status" value="1"/>
</dbReference>
<dbReference type="RefSeq" id="WP_149849790.1">
    <property type="nucleotide sequence ID" value="NZ_VUOB01000022.1"/>
</dbReference>
<reference evidence="8 9" key="1">
    <citation type="submission" date="2019-09" db="EMBL/GenBank/DDBJ databases">
        <title>Goodfellowia gen. nov., a new genus of the Pseudonocardineae related to Actinoalloteichus, containing Goodfellowia coeruleoviolacea gen. nov., comb. nov. gen. nov., comb. nov.</title>
        <authorList>
            <person name="Labeda D."/>
        </authorList>
    </citation>
    <scope>NUCLEOTIDE SEQUENCE [LARGE SCALE GENOMIC DNA]</scope>
    <source>
        <strain evidence="8 9">AN110305</strain>
    </source>
</reference>
<evidence type="ECO:0000256" key="6">
    <source>
        <dbReference type="PROSITE-ProRule" id="PRU01091"/>
    </source>
</evidence>
<dbReference type="InterPro" id="IPR011990">
    <property type="entry name" value="TPR-like_helical_dom_sf"/>
</dbReference>
<feature type="repeat" description="TPR" evidence="5">
    <location>
        <begin position="789"/>
        <end position="822"/>
    </location>
</feature>
<sequence>MDSEVEFRVLGELAVLVGGHPVVVRAGRQRALLAALLLRAGVVVSVDELAERLWGDEPPARTRATLQTYVMRLRRTLGTTKAIRTVPDGYVIEVSPRSLDLLRFDRLLASGERELAAGALTAAATSFAGALAQWRGPALADVPSESLHRDEVPRLTERRLHALERRVEADLALGRHAELVPELRELTGEHPLRERFWAHLMLALYRCGRPADALTAYHRVDELLGELGIDPGERLRELYQRIRAGDGKLAAARDRDDWVVPSQLPADIADFVGRAETVAGLGGLLRAGDTPVVAVTGPPGVGKTALAVHAAHRLRASYPDGQLYVNLRGYAPGPPLSAVDALSRFLRALGIAPEAVPLDQRGQEELYRSTLRGRRVLVVLDNAATAEQLRPLLPGRSGCAVLVTSRDTLRDLGAGQVRLAMLTGEESRELLAGMLGDAQVGAEPSATDELAGLCAHLPLALRIAAANLASRPGTSVARYVRELRVGNRLAALTVDGDALAAVRAAFDLSYAALPAAPARLFRLLSLVPGPEVTAEAAAALGALPTAEAARLLDRLAAANLVDHHADGRYQLHDLLREYAAERSAAEEPGAGQELALTRLLEWYLRSVDNAVGAMSSSLLRLPRGPERAEVTPMTQATGVAAVAWLDAERANLVAAVLHAAERGPRRYAWHLADALRGYFYAQGLQVEWLAAAEAGLHAARQAGSGQGEGAMWSALGTLYWVLGRRRSAIAHYQRAVPLQREAGDEEAVAASLSNIGSVHIDLGELEQAVERLELSLEITRRIDAPERAAIALFNLGGVYLQLGQLGRAVRCFTDSLAAGTRLGSALSQANCERALGEAYAELGELTRAEQHHRRALALYRLAGARTFEHTVHEGLAIVHAAFGRYEEAIAEADEALRLTLAVDDPKAECDARNELGAALCAAGRPADAAGHHETALRIAERTSYPWGVCVSLRGLAAVWRAQGRVAEAVRTAERALAEVRGSGLRLAEAGALVTLGQAQLDAGNLAEAARCGDEGVRLAEATGQRVTRALALRLAGAARVAAGDDAPGRARLAAAAECLAGLGVSG</sequence>
<reference evidence="8 9" key="2">
    <citation type="submission" date="2019-09" db="EMBL/GenBank/DDBJ databases">
        <authorList>
            <person name="Jin C."/>
        </authorList>
    </citation>
    <scope>NUCLEOTIDE SEQUENCE [LARGE SCALE GENOMIC DNA]</scope>
    <source>
        <strain evidence="8 9">AN110305</strain>
    </source>
</reference>
<dbReference type="PANTHER" id="PTHR35807:SF1">
    <property type="entry name" value="TRANSCRIPTIONAL REGULATOR REDD"/>
    <property type="match status" value="1"/>
</dbReference>
<dbReference type="CDD" id="cd15831">
    <property type="entry name" value="BTAD"/>
    <property type="match status" value="1"/>
</dbReference>
<dbReference type="SUPFAM" id="SSF52540">
    <property type="entry name" value="P-loop containing nucleoside triphosphate hydrolases"/>
    <property type="match status" value="1"/>
</dbReference>
<dbReference type="Pfam" id="PF13424">
    <property type="entry name" value="TPR_12"/>
    <property type="match status" value="3"/>
</dbReference>
<dbReference type="InterPro" id="IPR027417">
    <property type="entry name" value="P-loop_NTPase"/>
</dbReference>
<proteinExistence type="inferred from homology"/>
<keyword evidence="3 6" id="KW-0238">DNA-binding</keyword>
<dbReference type="EMBL" id="VUOB01000022">
    <property type="protein sequence ID" value="KAA2262207.1"/>
    <property type="molecule type" value="Genomic_DNA"/>
</dbReference>
<dbReference type="Gene3D" id="1.25.40.10">
    <property type="entry name" value="Tetratricopeptide repeat domain"/>
    <property type="match status" value="3"/>
</dbReference>
<feature type="domain" description="OmpR/PhoB-type" evidence="7">
    <location>
        <begin position="1"/>
        <end position="94"/>
    </location>
</feature>
<dbReference type="InterPro" id="IPR005158">
    <property type="entry name" value="BTAD"/>
</dbReference>
<dbReference type="SMART" id="SM00028">
    <property type="entry name" value="TPR"/>
    <property type="match status" value="9"/>
</dbReference>
<gene>
    <name evidence="8" type="ORF">F0L68_13020</name>
</gene>
<keyword evidence="2" id="KW-0805">Transcription regulation</keyword>
<dbReference type="InterPro" id="IPR001867">
    <property type="entry name" value="OmpR/PhoB-type_DNA-bd"/>
</dbReference>
<dbReference type="InterPro" id="IPR051677">
    <property type="entry name" value="AfsR-DnrI-RedD_regulator"/>
</dbReference>
<dbReference type="GO" id="GO:0003677">
    <property type="term" value="F:DNA binding"/>
    <property type="evidence" value="ECO:0007669"/>
    <property type="project" value="UniProtKB-UniRule"/>
</dbReference>
<dbReference type="Proteomes" id="UP000323454">
    <property type="component" value="Unassembled WGS sequence"/>
</dbReference>
<evidence type="ECO:0000256" key="3">
    <source>
        <dbReference type="ARBA" id="ARBA00023125"/>
    </source>
</evidence>
<keyword evidence="4" id="KW-0804">Transcription</keyword>
<dbReference type="Pfam" id="PF03704">
    <property type="entry name" value="BTAD"/>
    <property type="match status" value="1"/>
</dbReference>
<keyword evidence="9" id="KW-1185">Reference proteome</keyword>
<dbReference type="AlphaFoldDB" id="A0A5B2XEP6"/>
<feature type="repeat" description="TPR" evidence="5">
    <location>
        <begin position="709"/>
        <end position="742"/>
    </location>
</feature>
<accession>A0A5B2XEP6</accession>
<dbReference type="OrthoDB" id="581105at2"/>
<dbReference type="Pfam" id="PF00931">
    <property type="entry name" value="NB-ARC"/>
    <property type="match status" value="1"/>
</dbReference>
<dbReference type="PROSITE" id="PS50005">
    <property type="entry name" value="TPR"/>
    <property type="match status" value="3"/>
</dbReference>
<evidence type="ECO:0000256" key="5">
    <source>
        <dbReference type="PROSITE-ProRule" id="PRU00339"/>
    </source>
</evidence>
<comment type="similarity">
    <text evidence="1">Belongs to the AfsR/DnrI/RedD regulatory family.</text>
</comment>
<dbReference type="InterPro" id="IPR036388">
    <property type="entry name" value="WH-like_DNA-bd_sf"/>
</dbReference>
<dbReference type="InterPro" id="IPR016032">
    <property type="entry name" value="Sig_transdc_resp-reg_C-effctor"/>
</dbReference>
<dbReference type="GO" id="GO:0043531">
    <property type="term" value="F:ADP binding"/>
    <property type="evidence" value="ECO:0007669"/>
    <property type="project" value="InterPro"/>
</dbReference>
<keyword evidence="5" id="KW-0802">TPR repeat</keyword>
<dbReference type="InterPro" id="IPR003593">
    <property type="entry name" value="AAA+_ATPase"/>
</dbReference>
<dbReference type="SMART" id="SM00862">
    <property type="entry name" value="Trans_reg_C"/>
    <property type="match status" value="1"/>
</dbReference>
<dbReference type="PROSITE" id="PS51755">
    <property type="entry name" value="OMPR_PHOB"/>
    <property type="match status" value="1"/>
</dbReference>
<evidence type="ECO:0000259" key="7">
    <source>
        <dbReference type="PROSITE" id="PS51755"/>
    </source>
</evidence>
<dbReference type="InterPro" id="IPR002182">
    <property type="entry name" value="NB-ARC"/>
</dbReference>
<evidence type="ECO:0000256" key="4">
    <source>
        <dbReference type="ARBA" id="ARBA00023163"/>
    </source>
</evidence>
<dbReference type="GO" id="GO:0006355">
    <property type="term" value="P:regulation of DNA-templated transcription"/>
    <property type="evidence" value="ECO:0007669"/>
    <property type="project" value="InterPro"/>
</dbReference>
<dbReference type="SMART" id="SM01043">
    <property type="entry name" value="BTAD"/>
    <property type="match status" value="1"/>
</dbReference>
<feature type="DNA-binding region" description="OmpR/PhoB-type" evidence="6">
    <location>
        <begin position="1"/>
        <end position="94"/>
    </location>
</feature>
<feature type="repeat" description="TPR" evidence="5">
    <location>
        <begin position="749"/>
        <end position="782"/>
    </location>
</feature>
<dbReference type="Gene3D" id="1.10.10.10">
    <property type="entry name" value="Winged helix-like DNA-binding domain superfamily/Winged helix DNA-binding domain"/>
    <property type="match status" value="2"/>
</dbReference>
<dbReference type="GO" id="GO:0000160">
    <property type="term" value="P:phosphorelay signal transduction system"/>
    <property type="evidence" value="ECO:0007669"/>
    <property type="project" value="InterPro"/>
</dbReference>
<evidence type="ECO:0000256" key="2">
    <source>
        <dbReference type="ARBA" id="ARBA00023015"/>
    </source>
</evidence>
<name>A0A5B2XEP6_9PSEU</name>
<protein>
    <submittedName>
        <fullName evidence="8">Tetratricopeptide repeat protein</fullName>
    </submittedName>
</protein>
<dbReference type="Gene3D" id="3.40.50.300">
    <property type="entry name" value="P-loop containing nucleotide triphosphate hydrolases"/>
    <property type="match status" value="1"/>
</dbReference>
<organism evidence="8 9">
    <name type="scientific">Solihabitans fulvus</name>
    <dbReference type="NCBI Taxonomy" id="1892852"/>
    <lineage>
        <taxon>Bacteria</taxon>
        <taxon>Bacillati</taxon>
        <taxon>Actinomycetota</taxon>
        <taxon>Actinomycetes</taxon>
        <taxon>Pseudonocardiales</taxon>
        <taxon>Pseudonocardiaceae</taxon>
        <taxon>Solihabitans</taxon>
    </lineage>
</organism>
<dbReference type="SUPFAM" id="SSF46894">
    <property type="entry name" value="C-terminal effector domain of the bipartite response regulators"/>
    <property type="match status" value="1"/>
</dbReference>
<evidence type="ECO:0000313" key="9">
    <source>
        <dbReference type="Proteomes" id="UP000323454"/>
    </source>
</evidence>
<dbReference type="InterPro" id="IPR019734">
    <property type="entry name" value="TPR_rpt"/>
</dbReference>
<dbReference type="PRINTS" id="PR00364">
    <property type="entry name" value="DISEASERSIST"/>
</dbReference>
<dbReference type="Pfam" id="PF00486">
    <property type="entry name" value="Trans_reg_C"/>
    <property type="match status" value="1"/>
</dbReference>
<evidence type="ECO:0000313" key="8">
    <source>
        <dbReference type="EMBL" id="KAA2262207.1"/>
    </source>
</evidence>
<dbReference type="PANTHER" id="PTHR35807">
    <property type="entry name" value="TRANSCRIPTIONAL REGULATOR REDD-RELATED"/>
    <property type="match status" value="1"/>
</dbReference>
<comment type="caution">
    <text evidence="8">The sequence shown here is derived from an EMBL/GenBank/DDBJ whole genome shotgun (WGS) entry which is preliminary data.</text>
</comment>
<dbReference type="SUPFAM" id="SSF48452">
    <property type="entry name" value="TPR-like"/>
    <property type="match status" value="3"/>
</dbReference>
<dbReference type="FunFam" id="1.25.40.10:FF:000222">
    <property type="entry name" value="SARP family transcriptional regulator"/>
    <property type="match status" value="1"/>
</dbReference>
<evidence type="ECO:0000256" key="1">
    <source>
        <dbReference type="ARBA" id="ARBA00005820"/>
    </source>
</evidence>